<dbReference type="PRINTS" id="PR01438">
    <property type="entry name" value="UNVRSLSTRESS"/>
</dbReference>
<dbReference type="Pfam" id="PF00582">
    <property type="entry name" value="Usp"/>
    <property type="match status" value="2"/>
</dbReference>
<feature type="domain" description="UspA" evidence="2">
    <location>
        <begin position="145"/>
        <end position="279"/>
    </location>
</feature>
<organism evidence="3 4">
    <name type="scientific">Thermostaphylospora chromogena</name>
    <dbReference type="NCBI Taxonomy" id="35622"/>
    <lineage>
        <taxon>Bacteria</taxon>
        <taxon>Bacillati</taxon>
        <taxon>Actinomycetota</taxon>
        <taxon>Actinomycetes</taxon>
        <taxon>Streptosporangiales</taxon>
        <taxon>Thermomonosporaceae</taxon>
        <taxon>Thermostaphylospora</taxon>
    </lineage>
</organism>
<dbReference type="PANTHER" id="PTHR46553:SF3">
    <property type="entry name" value="ADENINE NUCLEOTIDE ALPHA HYDROLASES-LIKE SUPERFAMILY PROTEIN"/>
    <property type="match status" value="1"/>
</dbReference>
<evidence type="ECO:0000256" key="1">
    <source>
        <dbReference type="ARBA" id="ARBA00008791"/>
    </source>
</evidence>
<dbReference type="RefSeq" id="WP_093264285.1">
    <property type="nucleotide sequence ID" value="NZ_FNKK01000002.1"/>
</dbReference>
<dbReference type="AlphaFoldDB" id="A0A1H1GWD0"/>
<dbReference type="Gene3D" id="3.40.50.620">
    <property type="entry name" value="HUPs"/>
    <property type="match status" value="2"/>
</dbReference>
<feature type="domain" description="UspA" evidence="2">
    <location>
        <begin position="2"/>
        <end position="136"/>
    </location>
</feature>
<gene>
    <name evidence="3" type="ORF">SAMN04489764_3869</name>
</gene>
<protein>
    <submittedName>
        <fullName evidence="3">Nucleotide-binding universal stress protein, UspA family</fullName>
    </submittedName>
</protein>
<proteinExistence type="inferred from homology"/>
<dbReference type="InterPro" id="IPR006015">
    <property type="entry name" value="Universal_stress_UspA"/>
</dbReference>
<dbReference type="PANTHER" id="PTHR46553">
    <property type="entry name" value="ADENINE NUCLEOTIDE ALPHA HYDROLASES-LIKE SUPERFAMILY PROTEIN"/>
    <property type="match status" value="1"/>
</dbReference>
<evidence type="ECO:0000259" key="2">
    <source>
        <dbReference type="Pfam" id="PF00582"/>
    </source>
</evidence>
<dbReference type="InterPro" id="IPR006016">
    <property type="entry name" value="UspA"/>
</dbReference>
<reference evidence="3 4" key="1">
    <citation type="submission" date="2016-10" db="EMBL/GenBank/DDBJ databases">
        <authorList>
            <person name="de Groot N.N."/>
        </authorList>
    </citation>
    <scope>NUCLEOTIDE SEQUENCE [LARGE SCALE GENOMIC DNA]</scope>
    <source>
        <strain evidence="3 4">DSM 43794</strain>
    </source>
</reference>
<dbReference type="OrthoDB" id="9816117at2"/>
<dbReference type="Proteomes" id="UP000217103">
    <property type="component" value="Unassembled WGS sequence"/>
</dbReference>
<accession>A0A1H1GWD0</accession>
<name>A0A1H1GWD0_9ACTN</name>
<sequence length="285" mass="29567">MIVVGVDGSKAGLDAAGWAAWEAGLRKTSLRIVHALPRWAVEMSESGPYAEVGRWMRECATSVLNEARERAGKDGPAVPTETVILPGDPRPVLIEASQDAELLVVGNHGLGGFRGLLVGSVALGVTGRAACPVVVVGDVSSPPREEIVVGVDGSAGSAAAIGFAFAEAARRAAVLRAVHAWNSLAPGGGSDPNPAVHQDGAERRLLAEALAGWRERYPGVEVIEQADRGHPVDVLRKASAGADMIVVGTRGRGEVAGLILGSVSHALLHHAECPIAVVPERWQED</sequence>
<evidence type="ECO:0000313" key="4">
    <source>
        <dbReference type="Proteomes" id="UP000217103"/>
    </source>
</evidence>
<dbReference type="InterPro" id="IPR014729">
    <property type="entry name" value="Rossmann-like_a/b/a_fold"/>
</dbReference>
<keyword evidence="4" id="KW-1185">Reference proteome</keyword>
<comment type="similarity">
    <text evidence="1">Belongs to the universal stress protein A family.</text>
</comment>
<dbReference type="EMBL" id="FNKK01000002">
    <property type="protein sequence ID" value="SDR17470.1"/>
    <property type="molecule type" value="Genomic_DNA"/>
</dbReference>
<dbReference type="SUPFAM" id="SSF52402">
    <property type="entry name" value="Adenine nucleotide alpha hydrolases-like"/>
    <property type="match status" value="2"/>
</dbReference>
<evidence type="ECO:0000313" key="3">
    <source>
        <dbReference type="EMBL" id="SDR17470.1"/>
    </source>
</evidence>